<gene>
    <name evidence="2" type="ORF">DN051_41685</name>
</gene>
<protein>
    <submittedName>
        <fullName evidence="2">Uncharacterized protein</fullName>
    </submittedName>
</protein>
<evidence type="ECO:0000256" key="1">
    <source>
        <dbReference type="SAM" id="MobiDB-lite"/>
    </source>
</evidence>
<geneLocation type="plasmid" evidence="2 3">
    <name>unnamed1</name>
</geneLocation>
<organism evidence="2 3">
    <name type="scientific">Streptomyces cadmiisoli</name>
    <dbReference type="NCBI Taxonomy" id="2184053"/>
    <lineage>
        <taxon>Bacteria</taxon>
        <taxon>Bacillati</taxon>
        <taxon>Actinomycetota</taxon>
        <taxon>Actinomycetes</taxon>
        <taxon>Kitasatosporales</taxon>
        <taxon>Streptomycetaceae</taxon>
        <taxon>Streptomyces</taxon>
        <taxon>Streptomyces aurantiacus group</taxon>
    </lineage>
</organism>
<accession>A0A2Z4JDY7</accession>
<evidence type="ECO:0000313" key="3">
    <source>
        <dbReference type="Proteomes" id="UP000249616"/>
    </source>
</evidence>
<keyword evidence="3" id="KW-1185">Reference proteome</keyword>
<proteinExistence type="predicted"/>
<dbReference type="Proteomes" id="UP000249616">
    <property type="component" value="Plasmid unnamed1"/>
</dbReference>
<feature type="region of interest" description="Disordered" evidence="1">
    <location>
        <begin position="55"/>
        <end position="95"/>
    </location>
</feature>
<reference evidence="3" key="1">
    <citation type="submission" date="2018-06" db="EMBL/GenBank/DDBJ databases">
        <authorList>
            <person name="Li K."/>
        </authorList>
    </citation>
    <scope>NUCLEOTIDE SEQUENCE [LARGE SCALE GENOMIC DNA]</scope>
    <source>
        <strain evidence="3">ZFG47</strain>
        <plasmid evidence="3">unnamed1</plasmid>
    </source>
</reference>
<keyword evidence="2" id="KW-0614">Plasmid</keyword>
<dbReference type="KEGG" id="scad:DN051_41685"/>
<feature type="compositionally biased region" description="Low complexity" evidence="1">
    <location>
        <begin position="65"/>
        <end position="84"/>
    </location>
</feature>
<dbReference type="EMBL" id="CP030074">
    <property type="protein sequence ID" value="AWW43130.1"/>
    <property type="molecule type" value="Genomic_DNA"/>
</dbReference>
<evidence type="ECO:0000313" key="2">
    <source>
        <dbReference type="EMBL" id="AWW43130.1"/>
    </source>
</evidence>
<dbReference type="AlphaFoldDB" id="A0A2Z4JDY7"/>
<name>A0A2Z4JDY7_9ACTN</name>
<sequence length="95" mass="9633">MPSQQQTRGPDAPATSYRSTACQIGTHRACAESSPDSAPVDLPLIYEACDCTCHSASGQPRPGRSETTSATSGIGSASGGTPASNAKVAERHTQG</sequence>